<proteinExistence type="inferred from homology"/>
<dbReference type="PANTHER" id="PTHR28595:SF1">
    <property type="entry name" value="LARGE RIBOSOMAL SUBUNIT PROTEIN ML54"/>
    <property type="match status" value="1"/>
</dbReference>
<evidence type="ECO:0000256" key="6">
    <source>
        <dbReference type="ARBA" id="ARBA00033752"/>
    </source>
</evidence>
<keyword evidence="2" id="KW-0809">Transit peptide</keyword>
<dbReference type="Pfam" id="PF08561">
    <property type="entry name" value="Ribosomal_L37"/>
    <property type="match status" value="1"/>
</dbReference>
<keyword evidence="3" id="KW-0689">Ribosomal protein</keyword>
<comment type="similarity">
    <text evidence="6">Belongs to the mitochondrion-specific ribosomal protein mL54 family.</text>
</comment>
<protein>
    <recommendedName>
        <fullName evidence="7">Large ribosomal subunit protein mL54</fullName>
    </recommendedName>
</protein>
<dbReference type="GO" id="GO:0005762">
    <property type="term" value="C:mitochondrial large ribosomal subunit"/>
    <property type="evidence" value="ECO:0007669"/>
    <property type="project" value="TreeGrafter"/>
</dbReference>
<evidence type="ECO:0000256" key="7">
    <source>
        <dbReference type="ARBA" id="ARBA00035179"/>
    </source>
</evidence>
<dbReference type="AlphaFoldDB" id="A0AAV2NQ74"/>
<sequence length="131" mass="15336">MNLSAIYRLFCFPKNSIIPIQYTIQTKDYAKPVIHSGMKKKPITVAAEKKLLPVETDVNRLMTYVCGTNLYKEGEDVKIKSDSEYPSWLWTIRTGPAPSLEELDPNTKQYWRKLRLLGLKRNNKRQKTRKF</sequence>
<dbReference type="PANTHER" id="PTHR28595">
    <property type="entry name" value="39S RIBOSOMAL PROTEIN L54, MITOCHONDRIAL"/>
    <property type="match status" value="1"/>
</dbReference>
<keyword evidence="5" id="KW-0687">Ribonucleoprotein</keyword>
<evidence type="ECO:0000313" key="9">
    <source>
        <dbReference type="Proteomes" id="UP001497644"/>
    </source>
</evidence>
<dbReference type="EMBL" id="OZ034826">
    <property type="protein sequence ID" value="CAL1681916.1"/>
    <property type="molecule type" value="Genomic_DNA"/>
</dbReference>
<evidence type="ECO:0000256" key="3">
    <source>
        <dbReference type="ARBA" id="ARBA00022980"/>
    </source>
</evidence>
<reference evidence="8" key="1">
    <citation type="submission" date="2024-04" db="EMBL/GenBank/DDBJ databases">
        <authorList>
            <consortium name="Molecular Ecology Group"/>
        </authorList>
    </citation>
    <scope>NUCLEOTIDE SEQUENCE</scope>
</reference>
<evidence type="ECO:0000256" key="4">
    <source>
        <dbReference type="ARBA" id="ARBA00023128"/>
    </source>
</evidence>
<dbReference type="GO" id="GO:0003735">
    <property type="term" value="F:structural constituent of ribosome"/>
    <property type="evidence" value="ECO:0007669"/>
    <property type="project" value="TreeGrafter"/>
</dbReference>
<name>A0AAV2NQ74_9HYME</name>
<evidence type="ECO:0000256" key="5">
    <source>
        <dbReference type="ARBA" id="ARBA00023274"/>
    </source>
</evidence>
<comment type="subcellular location">
    <subcellularLocation>
        <location evidence="1">Mitochondrion</location>
    </subcellularLocation>
</comment>
<evidence type="ECO:0000256" key="2">
    <source>
        <dbReference type="ARBA" id="ARBA00022946"/>
    </source>
</evidence>
<evidence type="ECO:0000256" key="1">
    <source>
        <dbReference type="ARBA" id="ARBA00004173"/>
    </source>
</evidence>
<evidence type="ECO:0000313" key="8">
    <source>
        <dbReference type="EMBL" id="CAL1681916.1"/>
    </source>
</evidence>
<keyword evidence="4" id="KW-0496">Mitochondrion</keyword>
<organism evidence="8 9">
    <name type="scientific">Lasius platythorax</name>
    <dbReference type="NCBI Taxonomy" id="488582"/>
    <lineage>
        <taxon>Eukaryota</taxon>
        <taxon>Metazoa</taxon>
        <taxon>Ecdysozoa</taxon>
        <taxon>Arthropoda</taxon>
        <taxon>Hexapoda</taxon>
        <taxon>Insecta</taxon>
        <taxon>Pterygota</taxon>
        <taxon>Neoptera</taxon>
        <taxon>Endopterygota</taxon>
        <taxon>Hymenoptera</taxon>
        <taxon>Apocrita</taxon>
        <taxon>Aculeata</taxon>
        <taxon>Formicoidea</taxon>
        <taxon>Formicidae</taxon>
        <taxon>Formicinae</taxon>
        <taxon>Lasius</taxon>
        <taxon>Lasius</taxon>
    </lineage>
</organism>
<gene>
    <name evidence="8" type="ORF">LPLAT_LOCUS7833</name>
</gene>
<dbReference type="InterPro" id="IPR013870">
    <property type="entry name" value="Ribosomal_mL54"/>
</dbReference>
<accession>A0AAV2NQ74</accession>
<dbReference type="Proteomes" id="UP001497644">
    <property type="component" value="Chromosome 3"/>
</dbReference>
<keyword evidence="9" id="KW-1185">Reference proteome</keyword>